<dbReference type="EMBL" id="BKAU01000005">
    <property type="protein sequence ID" value="GEP97761.1"/>
    <property type="molecule type" value="Genomic_DNA"/>
</dbReference>
<name>A0A512RPY9_9BACT</name>
<gene>
    <name evidence="1" type="ORF">CCY01nite_40210</name>
</gene>
<evidence type="ECO:0000313" key="2">
    <source>
        <dbReference type="Proteomes" id="UP000321436"/>
    </source>
</evidence>
<reference evidence="1 2" key="1">
    <citation type="submission" date="2019-07" db="EMBL/GenBank/DDBJ databases">
        <title>Whole genome shotgun sequence of Chitinophaga cymbidii NBRC 109752.</title>
        <authorList>
            <person name="Hosoyama A."/>
            <person name="Uohara A."/>
            <person name="Ohji S."/>
            <person name="Ichikawa N."/>
        </authorList>
    </citation>
    <scope>NUCLEOTIDE SEQUENCE [LARGE SCALE GENOMIC DNA]</scope>
    <source>
        <strain evidence="1 2">NBRC 109752</strain>
    </source>
</reference>
<comment type="caution">
    <text evidence="1">The sequence shown here is derived from an EMBL/GenBank/DDBJ whole genome shotgun (WGS) entry which is preliminary data.</text>
</comment>
<sequence length="165" mass="18752">MSVIDRYHLVEYVPADWKSREKLGQVVYTFDNISDALDGFNKQTKCNPDGKGHSIPVLLLVGQFQNQSLKLDIEGTPEESTGMLLYTAHITRDSVLQRNVYEINLVQDVSIPVIVKHGIIVKYDTIRGKLDFYDDCLRKVQPGAVVDFFDLVFFAYQQPVEVVQA</sequence>
<dbReference type="Proteomes" id="UP000321436">
    <property type="component" value="Unassembled WGS sequence"/>
</dbReference>
<organism evidence="1 2">
    <name type="scientific">Chitinophaga cymbidii</name>
    <dbReference type="NCBI Taxonomy" id="1096750"/>
    <lineage>
        <taxon>Bacteria</taxon>
        <taxon>Pseudomonadati</taxon>
        <taxon>Bacteroidota</taxon>
        <taxon>Chitinophagia</taxon>
        <taxon>Chitinophagales</taxon>
        <taxon>Chitinophagaceae</taxon>
        <taxon>Chitinophaga</taxon>
    </lineage>
</organism>
<proteinExistence type="predicted"/>
<evidence type="ECO:0000313" key="1">
    <source>
        <dbReference type="EMBL" id="GEP97761.1"/>
    </source>
</evidence>
<protein>
    <submittedName>
        <fullName evidence="1">Uncharacterized protein</fullName>
    </submittedName>
</protein>
<dbReference type="AlphaFoldDB" id="A0A512RPY9"/>
<accession>A0A512RPY9</accession>
<keyword evidence="2" id="KW-1185">Reference proteome</keyword>